<feature type="region of interest" description="Disordered" evidence="7">
    <location>
        <begin position="46"/>
        <end position="74"/>
    </location>
</feature>
<organism evidence="9 10">
    <name type="scientific">Saccharopolyspora rosea</name>
    <dbReference type="NCBI Taxonomy" id="524884"/>
    <lineage>
        <taxon>Bacteria</taxon>
        <taxon>Bacillati</taxon>
        <taxon>Actinomycetota</taxon>
        <taxon>Actinomycetes</taxon>
        <taxon>Pseudonocardiales</taxon>
        <taxon>Pseudonocardiaceae</taxon>
        <taxon>Saccharopolyspora</taxon>
    </lineage>
</organism>
<evidence type="ECO:0000259" key="8">
    <source>
        <dbReference type="PROSITE" id="PS51755"/>
    </source>
</evidence>
<name>A0ABW3FTQ7_9PSEU</name>
<keyword evidence="4 6" id="KW-0238">DNA-binding</keyword>
<dbReference type="InterPro" id="IPR039420">
    <property type="entry name" value="WalR-like"/>
</dbReference>
<dbReference type="InterPro" id="IPR001867">
    <property type="entry name" value="OmpR/PhoB-type_DNA-bd"/>
</dbReference>
<dbReference type="RefSeq" id="WP_263253309.1">
    <property type="nucleotide sequence ID" value="NZ_BAABLT010000051.1"/>
</dbReference>
<keyword evidence="10" id="KW-1185">Reference proteome</keyword>
<protein>
    <submittedName>
        <fullName evidence="9">Winged helix-turn-helix domain-containing protein</fullName>
    </submittedName>
</protein>
<sequence>MEPDPLPKTERTTTIELVARVVVQGDDVDALATSLARTLQSLSGGAPNIEVRRGQPARPHVPHLRSLPRPQEPAPRVVLHAPSRRVLLDGNPVSLTKVEYEFLLFLCDHPDTVHSRAELLRAVWGFEHALDTTRTVDVHVRRLRRKLGAEVITTVRGVGYRLDDTGLVAVRRD</sequence>
<evidence type="ECO:0000256" key="7">
    <source>
        <dbReference type="SAM" id="MobiDB-lite"/>
    </source>
</evidence>
<dbReference type="Pfam" id="PF00486">
    <property type="entry name" value="Trans_reg_C"/>
    <property type="match status" value="1"/>
</dbReference>
<evidence type="ECO:0000313" key="10">
    <source>
        <dbReference type="Proteomes" id="UP001597018"/>
    </source>
</evidence>
<evidence type="ECO:0000256" key="2">
    <source>
        <dbReference type="ARBA" id="ARBA00023012"/>
    </source>
</evidence>
<proteinExistence type="predicted"/>
<evidence type="ECO:0000256" key="1">
    <source>
        <dbReference type="ARBA" id="ARBA00022553"/>
    </source>
</evidence>
<keyword evidence="1" id="KW-0597">Phosphoprotein</keyword>
<accession>A0ABW3FTQ7</accession>
<dbReference type="CDD" id="cd00383">
    <property type="entry name" value="trans_reg_C"/>
    <property type="match status" value="1"/>
</dbReference>
<dbReference type="PANTHER" id="PTHR48111">
    <property type="entry name" value="REGULATOR OF RPOS"/>
    <property type="match status" value="1"/>
</dbReference>
<reference evidence="10" key="1">
    <citation type="journal article" date="2019" name="Int. J. Syst. Evol. Microbiol.">
        <title>The Global Catalogue of Microorganisms (GCM) 10K type strain sequencing project: providing services to taxonomists for standard genome sequencing and annotation.</title>
        <authorList>
            <consortium name="The Broad Institute Genomics Platform"/>
            <consortium name="The Broad Institute Genome Sequencing Center for Infectious Disease"/>
            <person name="Wu L."/>
            <person name="Ma J."/>
        </authorList>
    </citation>
    <scope>NUCLEOTIDE SEQUENCE [LARGE SCALE GENOMIC DNA]</scope>
    <source>
        <strain evidence="10">CCUG 56401</strain>
    </source>
</reference>
<dbReference type="Proteomes" id="UP001597018">
    <property type="component" value="Unassembled WGS sequence"/>
</dbReference>
<dbReference type="InterPro" id="IPR036388">
    <property type="entry name" value="WH-like_DNA-bd_sf"/>
</dbReference>
<dbReference type="SMART" id="SM00862">
    <property type="entry name" value="Trans_reg_C"/>
    <property type="match status" value="1"/>
</dbReference>
<keyword evidence="2" id="KW-0902">Two-component regulatory system</keyword>
<evidence type="ECO:0000256" key="3">
    <source>
        <dbReference type="ARBA" id="ARBA00023015"/>
    </source>
</evidence>
<comment type="caution">
    <text evidence="9">The sequence shown here is derived from an EMBL/GenBank/DDBJ whole genome shotgun (WGS) entry which is preliminary data.</text>
</comment>
<gene>
    <name evidence="9" type="ORF">ACFQ16_19430</name>
</gene>
<dbReference type="SUPFAM" id="SSF46894">
    <property type="entry name" value="C-terminal effector domain of the bipartite response regulators"/>
    <property type="match status" value="1"/>
</dbReference>
<evidence type="ECO:0000313" key="9">
    <source>
        <dbReference type="EMBL" id="MFD0921921.1"/>
    </source>
</evidence>
<dbReference type="PROSITE" id="PS51755">
    <property type="entry name" value="OMPR_PHOB"/>
    <property type="match status" value="1"/>
</dbReference>
<dbReference type="InterPro" id="IPR016032">
    <property type="entry name" value="Sig_transdc_resp-reg_C-effctor"/>
</dbReference>
<evidence type="ECO:0000256" key="4">
    <source>
        <dbReference type="ARBA" id="ARBA00023125"/>
    </source>
</evidence>
<dbReference type="EMBL" id="JBHTIW010000016">
    <property type="protein sequence ID" value="MFD0921921.1"/>
    <property type="molecule type" value="Genomic_DNA"/>
</dbReference>
<keyword evidence="5" id="KW-0804">Transcription</keyword>
<dbReference type="Gene3D" id="1.10.10.10">
    <property type="entry name" value="Winged helix-like DNA-binding domain superfamily/Winged helix DNA-binding domain"/>
    <property type="match status" value="1"/>
</dbReference>
<feature type="DNA-binding region" description="OmpR/PhoB-type" evidence="6">
    <location>
        <begin position="69"/>
        <end position="164"/>
    </location>
</feature>
<feature type="domain" description="OmpR/PhoB-type" evidence="8">
    <location>
        <begin position="69"/>
        <end position="164"/>
    </location>
</feature>
<keyword evidence="3" id="KW-0805">Transcription regulation</keyword>
<evidence type="ECO:0000256" key="6">
    <source>
        <dbReference type="PROSITE-ProRule" id="PRU01091"/>
    </source>
</evidence>
<evidence type="ECO:0000256" key="5">
    <source>
        <dbReference type="ARBA" id="ARBA00023163"/>
    </source>
</evidence>
<dbReference type="PANTHER" id="PTHR48111:SF21">
    <property type="entry name" value="DNA-BINDING DUAL MASTER TRANSCRIPTIONAL REGULATOR RPAA"/>
    <property type="match status" value="1"/>
</dbReference>